<name>A0A8K0H7S6_9ROSA</name>
<sequence length="162" mass="18136">MCQNTSDRRIPVQPINFENHQPVELGRSLSCRDRIDLPFRNCVLRLKGSNRSNGWRRVGPEAHGAAEMETTKKVFQVESWKPRDDIKDSAAAFQTRQTPLKRIMSSTVFSGSTPIVGYGAHPGLKLTKKKRICSFCTTTGFFGPENASVVVADVIAIQYEHN</sequence>
<accession>A0A8K0H7S6</accession>
<proteinExistence type="predicted"/>
<organism evidence="1 2">
    <name type="scientific">Rhamnella rubrinervis</name>
    <dbReference type="NCBI Taxonomy" id="2594499"/>
    <lineage>
        <taxon>Eukaryota</taxon>
        <taxon>Viridiplantae</taxon>
        <taxon>Streptophyta</taxon>
        <taxon>Embryophyta</taxon>
        <taxon>Tracheophyta</taxon>
        <taxon>Spermatophyta</taxon>
        <taxon>Magnoliopsida</taxon>
        <taxon>eudicotyledons</taxon>
        <taxon>Gunneridae</taxon>
        <taxon>Pentapetalae</taxon>
        <taxon>rosids</taxon>
        <taxon>fabids</taxon>
        <taxon>Rosales</taxon>
        <taxon>Rhamnaceae</taxon>
        <taxon>rhamnoid group</taxon>
        <taxon>Rhamneae</taxon>
        <taxon>Rhamnella</taxon>
    </lineage>
</organism>
<evidence type="ECO:0000313" key="1">
    <source>
        <dbReference type="EMBL" id="KAF3447044.1"/>
    </source>
</evidence>
<dbReference type="EMBL" id="VOIH02000005">
    <property type="protein sequence ID" value="KAF3447044.1"/>
    <property type="molecule type" value="Genomic_DNA"/>
</dbReference>
<comment type="caution">
    <text evidence="1">The sequence shown here is derived from an EMBL/GenBank/DDBJ whole genome shotgun (WGS) entry which is preliminary data.</text>
</comment>
<keyword evidence="2" id="KW-1185">Reference proteome</keyword>
<reference evidence="1" key="1">
    <citation type="submission" date="2020-03" db="EMBL/GenBank/DDBJ databases">
        <title>A high-quality chromosome-level genome assembly of a woody plant with both climbing and erect habits, Rhamnella rubrinervis.</title>
        <authorList>
            <person name="Lu Z."/>
            <person name="Yang Y."/>
            <person name="Zhu X."/>
            <person name="Sun Y."/>
        </authorList>
    </citation>
    <scope>NUCLEOTIDE SEQUENCE</scope>
    <source>
        <strain evidence="1">BYM</strain>
        <tissue evidence="1">Leaf</tissue>
    </source>
</reference>
<dbReference type="AlphaFoldDB" id="A0A8K0H7S6"/>
<gene>
    <name evidence="1" type="ORF">FNV43_RR12224</name>
</gene>
<evidence type="ECO:0000313" key="2">
    <source>
        <dbReference type="Proteomes" id="UP000796880"/>
    </source>
</evidence>
<protein>
    <submittedName>
        <fullName evidence="1">Uncharacterized protein</fullName>
    </submittedName>
</protein>
<dbReference type="Proteomes" id="UP000796880">
    <property type="component" value="Unassembled WGS sequence"/>
</dbReference>